<dbReference type="FunFam" id="1.25.40.180:FF:000009">
    <property type="entry name" value="programmed cell death protein 4"/>
    <property type="match status" value="1"/>
</dbReference>
<reference evidence="9" key="1">
    <citation type="submission" date="2023-07" db="EMBL/GenBank/DDBJ databases">
        <title>Chromosome-level genome assembly of Artemia franciscana.</title>
        <authorList>
            <person name="Jo E."/>
        </authorList>
    </citation>
    <scope>NUCLEOTIDE SEQUENCE</scope>
    <source>
        <tissue evidence="9">Whole body</tissue>
    </source>
</reference>
<comment type="caution">
    <text evidence="9">The sequence shown here is derived from an EMBL/GenBank/DDBJ whole genome shotgun (WGS) entry which is preliminary data.</text>
</comment>
<dbReference type="SMART" id="SM00544">
    <property type="entry name" value="MA3"/>
    <property type="match status" value="2"/>
</dbReference>
<protein>
    <recommendedName>
        <fullName evidence="3">Programmed cell death protein 4</fullName>
    </recommendedName>
</protein>
<evidence type="ECO:0000259" key="8">
    <source>
        <dbReference type="PROSITE" id="PS51366"/>
    </source>
</evidence>
<organism evidence="9 10">
    <name type="scientific">Artemia franciscana</name>
    <name type="common">Brine shrimp</name>
    <name type="synonym">Artemia sanfranciscana</name>
    <dbReference type="NCBI Taxonomy" id="6661"/>
    <lineage>
        <taxon>Eukaryota</taxon>
        <taxon>Metazoa</taxon>
        <taxon>Ecdysozoa</taxon>
        <taxon>Arthropoda</taxon>
        <taxon>Crustacea</taxon>
        <taxon>Branchiopoda</taxon>
        <taxon>Anostraca</taxon>
        <taxon>Artemiidae</taxon>
        <taxon>Artemia</taxon>
    </lineage>
</organism>
<feature type="region of interest" description="Disordered" evidence="7">
    <location>
        <begin position="82"/>
        <end position="107"/>
    </location>
</feature>
<keyword evidence="5" id="KW-0677">Repeat</keyword>
<dbReference type="InterPro" id="IPR039778">
    <property type="entry name" value="PDCD4"/>
</dbReference>
<dbReference type="EMBL" id="JAVRJZ010000015">
    <property type="protein sequence ID" value="KAK2712532.1"/>
    <property type="molecule type" value="Genomic_DNA"/>
</dbReference>
<feature type="region of interest" description="Disordered" evidence="7">
    <location>
        <begin position="18"/>
        <end position="49"/>
    </location>
</feature>
<dbReference type="PANTHER" id="PTHR12626">
    <property type="entry name" value="PROGRAMMED CELL DEATH 4"/>
    <property type="match status" value="1"/>
</dbReference>
<keyword evidence="4" id="KW-0963">Cytoplasm</keyword>
<evidence type="ECO:0000256" key="4">
    <source>
        <dbReference type="ARBA" id="ARBA00022490"/>
    </source>
</evidence>
<keyword evidence="6" id="KW-0539">Nucleus</keyword>
<dbReference type="GO" id="GO:0045892">
    <property type="term" value="P:negative regulation of DNA-templated transcription"/>
    <property type="evidence" value="ECO:0007669"/>
    <property type="project" value="InterPro"/>
</dbReference>
<comment type="similarity">
    <text evidence="2">Belongs to the PDCD4 family.</text>
</comment>
<dbReference type="InterPro" id="IPR016024">
    <property type="entry name" value="ARM-type_fold"/>
</dbReference>
<dbReference type="PROSITE" id="PS51366">
    <property type="entry name" value="MI"/>
    <property type="match status" value="2"/>
</dbReference>
<proteinExistence type="inferred from homology"/>
<evidence type="ECO:0000256" key="2">
    <source>
        <dbReference type="ARBA" id="ARBA00005497"/>
    </source>
</evidence>
<dbReference type="InterPro" id="IPR003891">
    <property type="entry name" value="Initiation_fac_eIF4g_MI"/>
</dbReference>
<evidence type="ECO:0000256" key="3">
    <source>
        <dbReference type="ARBA" id="ARBA00014414"/>
    </source>
</evidence>
<dbReference type="Proteomes" id="UP001187531">
    <property type="component" value="Unassembled WGS sequence"/>
</dbReference>
<dbReference type="Pfam" id="PF02847">
    <property type="entry name" value="MA3"/>
    <property type="match status" value="2"/>
</dbReference>
<evidence type="ECO:0000313" key="10">
    <source>
        <dbReference type="Proteomes" id="UP001187531"/>
    </source>
</evidence>
<feature type="domain" description="MI" evidence="8">
    <location>
        <begin position="142"/>
        <end position="263"/>
    </location>
</feature>
<feature type="domain" description="MI" evidence="8">
    <location>
        <begin position="305"/>
        <end position="428"/>
    </location>
</feature>
<evidence type="ECO:0000256" key="6">
    <source>
        <dbReference type="ARBA" id="ARBA00023242"/>
    </source>
</evidence>
<comment type="subcellular location">
    <subcellularLocation>
        <location evidence="1">Cytoplasm</location>
    </subcellularLocation>
</comment>
<evidence type="ECO:0000256" key="5">
    <source>
        <dbReference type="ARBA" id="ARBA00022737"/>
    </source>
</evidence>
<evidence type="ECO:0000313" key="9">
    <source>
        <dbReference type="EMBL" id="KAK2712532.1"/>
    </source>
</evidence>
<dbReference type="GO" id="GO:0005829">
    <property type="term" value="C:cytosol"/>
    <property type="evidence" value="ECO:0007669"/>
    <property type="project" value="TreeGrafter"/>
</dbReference>
<dbReference type="AlphaFoldDB" id="A0AA88HX22"/>
<dbReference type="Gene3D" id="1.25.40.180">
    <property type="match status" value="2"/>
</dbReference>
<dbReference type="GO" id="GO:0005634">
    <property type="term" value="C:nucleus"/>
    <property type="evidence" value="ECO:0007669"/>
    <property type="project" value="TreeGrafter"/>
</dbReference>
<dbReference type="PANTHER" id="PTHR12626:SF0">
    <property type="entry name" value="PROGRAMMED CELL DEATH PROTEIN 4"/>
    <property type="match status" value="1"/>
</dbReference>
<evidence type="ECO:0000256" key="7">
    <source>
        <dbReference type="SAM" id="MobiDB-lite"/>
    </source>
</evidence>
<evidence type="ECO:0000256" key="1">
    <source>
        <dbReference type="ARBA" id="ARBA00004496"/>
    </source>
</evidence>
<sequence>MDQSEPLDLTSTEVEMVNTATGELQDRASSDPGTTPLDRPQRRAKRPSKHLIKLAKEHAIGKDRFPGPNTVRSIKNMRKSRTGYGRGLAKKGGDGGKGVWGKPGSELVPVEIDPEDPNYESDSFETKEVTIHPVVLEPSDGEINKAIHPVLLEYFDNGDTNEVLLAFEDIAFSGKKYRVVVDAIELSMDHKPSHREMISVLISDLYNWFLSERDIERGLDQLLSNLPDLVLDFPEAPVILGNFIGRFIADDCLYPRFIRNYEGKVKCPLAKQALVRADVLISMNHGMVRLDNVWGVGGGYRPVRSLIKAMNLILKEYVTSRDEKEAARCLKDLEVPHFHHELVYEAIMYVLDSCNANVEDLIIQLLKHLYDTGTLTYDQLKAGFQRVLDEIDDIIIDIPNVTHLLEHFAQKCKKAGVVQEELLGKIPVRGRKRFVSEGDKGVIRVE</sequence>
<keyword evidence="10" id="KW-1185">Reference proteome</keyword>
<accession>A0AA88HX22</accession>
<dbReference type="SUPFAM" id="SSF48371">
    <property type="entry name" value="ARM repeat"/>
    <property type="match status" value="2"/>
</dbReference>
<dbReference type="FunFam" id="1.25.40.180:FF:000008">
    <property type="entry name" value="Programmed cell death protein 4"/>
    <property type="match status" value="1"/>
</dbReference>
<gene>
    <name evidence="9" type="ORF">QYM36_011278</name>
</gene>
<name>A0AA88HX22_ARTSF</name>